<proteinExistence type="predicted"/>
<name>A0A8B8UP82_SACPA</name>
<dbReference type="InterPro" id="IPR000253">
    <property type="entry name" value="FHA_dom"/>
</dbReference>
<gene>
    <name evidence="3" type="primary">XRS2</name>
    <name evidence="3" type="ORF">SPAR_D05570</name>
</gene>
<feature type="compositionally biased region" description="Polar residues" evidence="1">
    <location>
        <begin position="750"/>
        <end position="764"/>
    </location>
</feature>
<feature type="compositionally biased region" description="Polar residues" evidence="1">
    <location>
        <begin position="713"/>
        <end position="733"/>
    </location>
</feature>
<feature type="domain" description="FHA" evidence="2">
    <location>
        <begin position="28"/>
        <end position="86"/>
    </location>
</feature>
<dbReference type="Gene3D" id="2.60.200.20">
    <property type="match status" value="1"/>
</dbReference>
<reference evidence="3" key="4">
    <citation type="submission" date="2025-08" db="UniProtKB">
        <authorList>
            <consortium name="RefSeq"/>
        </authorList>
    </citation>
    <scope>IDENTIFICATION</scope>
    <source>
        <strain evidence="3">CBS432</strain>
    </source>
</reference>
<reference evidence="3" key="3">
    <citation type="submission" date="2025-07" db="EMBL/GenBank/DDBJ databases">
        <authorList>
            <consortium name="NCBI Genome Project"/>
        </authorList>
    </citation>
    <scope>NUCLEOTIDE SEQUENCE</scope>
    <source>
        <strain evidence="3">CBS432</strain>
    </source>
</reference>
<dbReference type="SUPFAM" id="SSF49879">
    <property type="entry name" value="SMAD/FHA domain"/>
    <property type="match status" value="1"/>
</dbReference>
<dbReference type="RefSeq" id="XP_033765590.1">
    <property type="nucleotide sequence ID" value="XM_033909699.1"/>
</dbReference>
<reference evidence="3" key="2">
    <citation type="submission" date="2020-01" db="EMBL/GenBank/DDBJ databases">
        <title>Population-level Yeast Reference Genomes.</title>
        <authorList>
            <person name="Yue J.-X."/>
        </authorList>
    </citation>
    <scope>NUCLEOTIDE SEQUENCE</scope>
    <source>
        <strain evidence="3">CBS432</strain>
    </source>
</reference>
<feature type="region of interest" description="Disordered" evidence="1">
    <location>
        <begin position="800"/>
        <end position="857"/>
    </location>
</feature>
<feature type="region of interest" description="Disordered" evidence="1">
    <location>
        <begin position="382"/>
        <end position="418"/>
    </location>
</feature>
<dbReference type="VEuPathDB" id="FungiDB:SPAR_D05570"/>
<reference evidence="3" key="1">
    <citation type="journal article" date="2017" name="Nat. Genet.">
        <title>Contrasting evolutionary genome dynamics between domesticated and wild yeasts.</title>
        <authorList>
            <person name="Yue J.X."/>
            <person name="Li J."/>
            <person name="Aigrain L."/>
            <person name="Hallin J."/>
            <person name="Persson K."/>
            <person name="Oliver K."/>
            <person name="Bergstrom A."/>
            <person name="Coupland P."/>
            <person name="Warringer J."/>
            <person name="Lagomarsino M.C."/>
            <person name="Fischer G."/>
            <person name="Durbin R."/>
            <person name="Liti G."/>
        </authorList>
    </citation>
    <scope>NUCLEOTIDE SEQUENCE</scope>
    <source>
        <strain evidence="3">CBS432</strain>
    </source>
</reference>
<evidence type="ECO:0000256" key="1">
    <source>
        <dbReference type="SAM" id="MobiDB-lite"/>
    </source>
</evidence>
<dbReference type="KEGG" id="spao:SPAR_D05570"/>
<feature type="compositionally biased region" description="Polar residues" evidence="1">
    <location>
        <begin position="476"/>
        <end position="495"/>
    </location>
</feature>
<organism evidence="3">
    <name type="scientific">Saccharomyces paradoxus</name>
    <name type="common">Yeast</name>
    <name type="synonym">Saccharomyces douglasii</name>
    <dbReference type="NCBI Taxonomy" id="27291"/>
    <lineage>
        <taxon>Eukaryota</taxon>
        <taxon>Fungi</taxon>
        <taxon>Dikarya</taxon>
        <taxon>Ascomycota</taxon>
        <taxon>Saccharomycotina</taxon>
        <taxon>Saccharomycetes</taxon>
        <taxon>Saccharomycetales</taxon>
        <taxon>Saccharomycetaceae</taxon>
        <taxon>Saccharomyces</taxon>
    </lineage>
</organism>
<dbReference type="OrthoDB" id="3981072at2759"/>
<feature type="region of interest" description="Disordered" evidence="1">
    <location>
        <begin position="713"/>
        <end position="767"/>
    </location>
</feature>
<evidence type="ECO:0000313" key="3">
    <source>
        <dbReference type="RefSeq" id="XP_033765590.1"/>
    </source>
</evidence>
<dbReference type="InterPro" id="IPR008984">
    <property type="entry name" value="SMAD_FHA_dom_sf"/>
</dbReference>
<feature type="region of interest" description="Disordered" evidence="1">
    <location>
        <begin position="606"/>
        <end position="630"/>
    </location>
</feature>
<dbReference type="GeneID" id="54629804"/>
<feature type="compositionally biased region" description="Basic and acidic residues" evidence="1">
    <location>
        <begin position="607"/>
        <end position="616"/>
    </location>
</feature>
<evidence type="ECO:0000259" key="2">
    <source>
        <dbReference type="Pfam" id="PF00498"/>
    </source>
</evidence>
<feature type="region of interest" description="Disordered" evidence="1">
    <location>
        <begin position="476"/>
        <end position="500"/>
    </location>
</feature>
<dbReference type="AlphaFoldDB" id="A0A8B8UP82"/>
<dbReference type="Pfam" id="PF00498">
    <property type="entry name" value="FHA"/>
    <property type="match status" value="1"/>
</dbReference>
<accession>A0A8B8UP82</accession>
<sequence>MWVVRYQNRLEDGSISFISCCLQAFKSYSIGRSSKNPLLIKNDKSISRQHITFKWQLNDSSDLKYNSLCLINQGKLTSINKKFMKVGETFTINASEVLNSTVIELGTTPIRIEIEWINEVWNVPSHLTQFRKILSEFGISTEVSVNDIPANLMISDFPNNEDKCIRELYALVNFIPLKKSQLLVELCNTLLSTSKTDSKFNERWNDMINSPEYNVFDFAPNILHSKFMRLSNINVLTTISNEPHLSSLLGTFNVRLFAFDNIDNLYKHVDSLKPSTKYLILASTNKKENGQVLCTIKALLTSIIDGTLTSVTNTKSASLRGQDNDKLKGASEGFSGALKTPRVPEFEISPVILKKRRLNRPRVLPLDSLDFFAGGLSAKASLKNDPLTDPKKPNCGPNSKTVISSPIIGRADEKNTLPSHDAQKLVEDIGKKSDHNSPGAIIVSSPNLDAVHTNEDSMGKSLPPHKLPQLSSPKLTGIHSQNKSSNPVNSETAATNLMEGDNTKNRTIKNRRTQDIVQNPKSICNLPNYSQEISSPLQANCKSPVKESSHKKKSGTPQAFVEAIQKTKNREVKRVKSTIVELEDEELSEEAINQLKNLAIVEPSNDMLRKPSDRGGYKTNSTTGEGDNGLTKQEWHKRRNFKTFIKVWPKSNAQKKEGKNNTQSSDFIRNAAFLITRNYVPLKKYSKKNKATKGNGDENEDMFALREMEKLGSNTYTPDYTNSNAIQERSQPRNIFMNEDSSDDGEKDSFSFSRSSGTATNLQPAKSRMFITDEDDIDDIDDIDDKNCRLKDRENNRKLVAVKETNVRPNMPEESSNQSRRSRSATGRPHGSSEAFGNGDDDDDDDGPKFTFKRRKG</sequence>
<protein>
    <submittedName>
        <fullName evidence="3">Xrs2p</fullName>
    </submittedName>
</protein>